<evidence type="ECO:0008006" key="2">
    <source>
        <dbReference type="Google" id="ProtNLM"/>
    </source>
</evidence>
<reference evidence="1" key="1">
    <citation type="submission" date="2021-01" db="EMBL/GenBank/DDBJ databases">
        <title>Whole genome shotgun sequence of Actinoplanes capillaceus NBRC 16408.</title>
        <authorList>
            <person name="Komaki H."/>
            <person name="Tamura T."/>
        </authorList>
    </citation>
    <scope>NUCLEOTIDE SEQUENCE [LARGE SCALE GENOMIC DNA]</scope>
    <source>
        <strain evidence="1">NBRC 16408</strain>
    </source>
</reference>
<sequence>MTTSPVALAVDLGSSTASVWATGRGVVSAPTGVGALIRRGRVTDVDGCVALLTQLVNRFPQPAPVADVVVACRPVLSTEADQELMRRVIDGAFAPRRTLLIDTVRAAAIGSGATAGNLLVVDIGAQLTETALLEHGRVIAAQRADYGIRDLGREGATGLLTDIVAQHVANLRATGHAAALAEATVRGILLTGDGALHPGLPEALATALDVRVHRAADPRTAALDGAGRAAMSALRHPGFA</sequence>
<accession>A0ABQ3W9J8</accession>
<dbReference type="InterPro" id="IPR043129">
    <property type="entry name" value="ATPase_NBD"/>
</dbReference>
<comment type="caution">
    <text evidence="1">The sequence shown here is derived from an EMBL/GenBank/DDBJ whole genome shotgun (WGS) entry which is preliminary data.</text>
</comment>
<name>A0ABQ3W9J8_9ACTN</name>
<evidence type="ECO:0000313" key="1">
    <source>
        <dbReference type="EMBL" id="GID42848.1"/>
    </source>
</evidence>
<organism evidence="1">
    <name type="scientific">Actinoplanes campanulatus</name>
    <dbReference type="NCBI Taxonomy" id="113559"/>
    <lineage>
        <taxon>Bacteria</taxon>
        <taxon>Bacillati</taxon>
        <taxon>Actinomycetota</taxon>
        <taxon>Actinomycetes</taxon>
        <taxon>Micromonosporales</taxon>
        <taxon>Micromonosporaceae</taxon>
        <taxon>Actinoplanes</taxon>
    </lineage>
</organism>
<dbReference type="SUPFAM" id="SSF53067">
    <property type="entry name" value="Actin-like ATPase domain"/>
    <property type="match status" value="1"/>
</dbReference>
<dbReference type="Pfam" id="PF06723">
    <property type="entry name" value="MreB_Mbl"/>
    <property type="match status" value="1"/>
</dbReference>
<dbReference type="InterPro" id="IPR056546">
    <property type="entry name" value="MreB_MamK-like"/>
</dbReference>
<dbReference type="EMBL" id="BOMF01000001">
    <property type="protein sequence ID" value="GID42848.1"/>
    <property type="molecule type" value="Genomic_DNA"/>
</dbReference>
<gene>
    <name evidence="1" type="ORF">Aca07nite_01230</name>
</gene>
<proteinExistence type="predicted"/>
<dbReference type="Gene3D" id="3.30.420.40">
    <property type="match status" value="1"/>
</dbReference>
<dbReference type="RefSeq" id="WP_204293455.1">
    <property type="nucleotide sequence ID" value="NZ_BAAAGQ010000008.1"/>
</dbReference>
<protein>
    <recommendedName>
        <fullName evidence="2">Rod shape-determining protein MreB</fullName>
    </recommendedName>
</protein>